<feature type="compositionally biased region" description="Basic and acidic residues" evidence="1">
    <location>
        <begin position="338"/>
        <end position="349"/>
    </location>
</feature>
<comment type="caution">
    <text evidence="2">The sequence shown here is derived from an EMBL/GenBank/DDBJ whole genome shotgun (WGS) entry which is preliminary data.</text>
</comment>
<dbReference type="AlphaFoldDB" id="A0A9X1NCJ0"/>
<protein>
    <recommendedName>
        <fullName evidence="4">Replicase polyprotein 1ab</fullName>
    </recommendedName>
</protein>
<keyword evidence="3" id="KW-1185">Reference proteome</keyword>
<gene>
    <name evidence="2" type="ORF">LR394_16230</name>
</gene>
<feature type="compositionally biased region" description="Basic and acidic residues" evidence="1">
    <location>
        <begin position="309"/>
        <end position="327"/>
    </location>
</feature>
<accession>A0A9X1NCJ0</accession>
<dbReference type="Proteomes" id="UP001138997">
    <property type="component" value="Unassembled WGS sequence"/>
</dbReference>
<dbReference type="Gene3D" id="1.25.40.10">
    <property type="entry name" value="Tetratricopeptide repeat domain"/>
    <property type="match status" value="1"/>
</dbReference>
<feature type="compositionally biased region" description="Acidic residues" evidence="1">
    <location>
        <begin position="221"/>
        <end position="241"/>
    </location>
</feature>
<name>A0A9X1NCJ0_9ACTN</name>
<evidence type="ECO:0000313" key="3">
    <source>
        <dbReference type="Proteomes" id="UP001138997"/>
    </source>
</evidence>
<feature type="region of interest" description="Disordered" evidence="1">
    <location>
        <begin position="195"/>
        <end position="378"/>
    </location>
</feature>
<proteinExistence type="predicted"/>
<feature type="compositionally biased region" description="Acidic residues" evidence="1">
    <location>
        <begin position="248"/>
        <end position="270"/>
    </location>
</feature>
<evidence type="ECO:0000313" key="2">
    <source>
        <dbReference type="EMBL" id="MCD5312457.1"/>
    </source>
</evidence>
<evidence type="ECO:0008006" key="4">
    <source>
        <dbReference type="Google" id="ProtNLM"/>
    </source>
</evidence>
<evidence type="ECO:0000256" key="1">
    <source>
        <dbReference type="SAM" id="MobiDB-lite"/>
    </source>
</evidence>
<feature type="compositionally biased region" description="Basic and acidic residues" evidence="1">
    <location>
        <begin position="366"/>
        <end position="378"/>
    </location>
</feature>
<sequence>MPVRKAAGRDPEIPEGISASMLDKTVRHELSGLSREVAVQTGAHLAAANYFIESDPELAWEHAVAARKRGSRLGVVRETAGLAAYRTGRYADALAELRTARRITGSNQHLPVMADCERGLGRPERALELARGEEAKTLDADSRIELKIVESGARADMGEFDAAVVVLQIPELESNRRSPSLARLRFAYSEALKQAKRSQEADTWRDRAIAEDPDGSAGVNDLDDDDLEVIDLEWDGDEDGEGAQSSLDDQEDGQEDDLDEDDDQDDEDEDRDARAADSADVDDLADQDDEDGQDDEDDEDDLDDAADAELTKQTDDDKAGSRVDGKVGEAQFTDAEPEGGKGTKPEGSKAEAASGTAFEMRFAHGAQEDAERSADRQD</sequence>
<dbReference type="EMBL" id="JAJOMB010000007">
    <property type="protein sequence ID" value="MCD5312457.1"/>
    <property type="molecule type" value="Genomic_DNA"/>
</dbReference>
<reference evidence="2" key="1">
    <citation type="submission" date="2021-11" db="EMBL/GenBank/DDBJ databases">
        <title>Streptomyces corallinus and Kineosporia corallina sp. nov., two new coral-derived marine actinobacteria.</title>
        <authorList>
            <person name="Buangrab K."/>
            <person name="Sutthacheep M."/>
            <person name="Yeemin T."/>
            <person name="Harunari E."/>
            <person name="Igarashi Y."/>
            <person name="Sripreechasak P."/>
            <person name="Kanchanasin P."/>
            <person name="Tanasupawat S."/>
            <person name="Phongsopitanun W."/>
        </authorList>
    </citation>
    <scope>NUCLEOTIDE SEQUENCE</scope>
    <source>
        <strain evidence="2">JCM 31032</strain>
    </source>
</reference>
<feature type="compositionally biased region" description="Basic and acidic residues" evidence="1">
    <location>
        <begin position="197"/>
        <end position="210"/>
    </location>
</feature>
<dbReference type="RefSeq" id="WP_231442668.1">
    <property type="nucleotide sequence ID" value="NZ_JAJOMB010000007.1"/>
</dbReference>
<organism evidence="2 3">
    <name type="scientific">Kineosporia babensis</name>
    <dbReference type="NCBI Taxonomy" id="499548"/>
    <lineage>
        <taxon>Bacteria</taxon>
        <taxon>Bacillati</taxon>
        <taxon>Actinomycetota</taxon>
        <taxon>Actinomycetes</taxon>
        <taxon>Kineosporiales</taxon>
        <taxon>Kineosporiaceae</taxon>
        <taxon>Kineosporia</taxon>
    </lineage>
</organism>
<dbReference type="SUPFAM" id="SSF48452">
    <property type="entry name" value="TPR-like"/>
    <property type="match status" value="1"/>
</dbReference>
<dbReference type="InterPro" id="IPR011990">
    <property type="entry name" value="TPR-like_helical_dom_sf"/>
</dbReference>
<feature type="compositionally biased region" description="Acidic residues" evidence="1">
    <location>
        <begin position="279"/>
        <end position="307"/>
    </location>
</feature>